<dbReference type="AlphaFoldDB" id="A0A937FWY8"/>
<reference evidence="2" key="1">
    <citation type="submission" date="2021-01" db="EMBL/GenBank/DDBJ databases">
        <title>Fulvivirga kasyanovii gen. nov., sp nov., a novel member of the phylum Bacteroidetes isolated from seawater in a mussel farm.</title>
        <authorList>
            <person name="Zhao L.-H."/>
            <person name="Wang Z.-J."/>
        </authorList>
    </citation>
    <scope>NUCLEOTIDE SEQUENCE</scope>
    <source>
        <strain evidence="2">29W222</strain>
    </source>
</reference>
<dbReference type="PIRSF" id="PIRSF004548">
    <property type="entry name" value="CreD"/>
    <property type="match status" value="1"/>
</dbReference>
<comment type="caution">
    <text evidence="2">The sequence shown here is derived from an EMBL/GenBank/DDBJ whole genome shotgun (WGS) entry which is preliminary data.</text>
</comment>
<accession>A0A937FWY8</accession>
<protein>
    <submittedName>
        <fullName evidence="2">Cell envelope integrity protein CreD</fullName>
    </submittedName>
</protein>
<feature type="transmembrane region" description="Helical" evidence="1">
    <location>
        <begin position="360"/>
        <end position="380"/>
    </location>
</feature>
<proteinExistence type="predicted"/>
<dbReference type="GO" id="GO:0005886">
    <property type="term" value="C:plasma membrane"/>
    <property type="evidence" value="ECO:0007669"/>
    <property type="project" value="TreeGrafter"/>
</dbReference>
<evidence type="ECO:0000313" key="2">
    <source>
        <dbReference type="EMBL" id="MBL6446232.1"/>
    </source>
</evidence>
<dbReference type="InterPro" id="IPR010364">
    <property type="entry name" value="Uncharacterised_IM_CreD"/>
</dbReference>
<dbReference type="PANTHER" id="PTHR30092">
    <property type="entry name" value="INNER MEMBRANE PROTEIN CRED"/>
    <property type="match status" value="1"/>
</dbReference>
<keyword evidence="1" id="KW-0472">Membrane</keyword>
<feature type="transmembrane region" description="Helical" evidence="1">
    <location>
        <begin position="334"/>
        <end position="354"/>
    </location>
</feature>
<name>A0A937FWY8_9BACT</name>
<keyword evidence="1" id="KW-0812">Transmembrane</keyword>
<feature type="transmembrane region" description="Helical" evidence="1">
    <location>
        <begin position="308"/>
        <end position="327"/>
    </location>
</feature>
<dbReference type="Proteomes" id="UP000614216">
    <property type="component" value="Unassembled WGS sequence"/>
</dbReference>
<keyword evidence="3" id="KW-1185">Reference proteome</keyword>
<feature type="transmembrane region" description="Helical" evidence="1">
    <location>
        <begin position="411"/>
        <end position="430"/>
    </location>
</feature>
<sequence length="448" mass="50733">MQESETNTISKISSGIKNSIMVKLIAVAVIALLLLIPASSIESLIYERQLNRDIAIQEVSNKWGGAQILAGPILNIPYREYHKNKDGELRYTVHYAHFLPKSLNIDGKVDPERRKRGIYEIVLYNTKLQFSGTFEKPDFSIWSIDSENVHWGEAYISIGIPDMSGIQKDLTLKWNGKSHVVESGLPEKEVISSGLISRVSFGEGKVNNFEFSVDLNGSGQLSFVPLGKRTLVNLVSPWPDPSFNGEFLPDKREVTIDGFKAEWEVLDLNRNYPQQWLGNTQNIQNAAFGVGLILPVDEYQKNMRSVKYAILVIALSFIIFFLIEILNRKRFHPFQYVMVGLVIVLFYSLLISFTEHMGFNLAYMISSILVIGLIAIYVAAVFKSRKLTILVTILLTVIYFFIFVILQLQDFALLVGSLGLFAALASLMYLSRHINWYELNTRTITESN</sequence>
<keyword evidence="1" id="KW-1133">Transmembrane helix</keyword>
<evidence type="ECO:0000256" key="1">
    <source>
        <dbReference type="SAM" id="Phobius"/>
    </source>
</evidence>
<evidence type="ECO:0000313" key="3">
    <source>
        <dbReference type="Proteomes" id="UP000614216"/>
    </source>
</evidence>
<organism evidence="2 3">
    <name type="scientific">Fulvivirga marina</name>
    <dbReference type="NCBI Taxonomy" id="2494733"/>
    <lineage>
        <taxon>Bacteria</taxon>
        <taxon>Pseudomonadati</taxon>
        <taxon>Bacteroidota</taxon>
        <taxon>Cytophagia</taxon>
        <taxon>Cytophagales</taxon>
        <taxon>Fulvivirgaceae</taxon>
        <taxon>Fulvivirga</taxon>
    </lineage>
</organism>
<dbReference type="EMBL" id="JAEUGD010000023">
    <property type="protein sequence ID" value="MBL6446232.1"/>
    <property type="molecule type" value="Genomic_DNA"/>
</dbReference>
<dbReference type="RefSeq" id="WP_202855772.1">
    <property type="nucleotide sequence ID" value="NZ_JAEUGD010000023.1"/>
</dbReference>
<dbReference type="NCBIfam" id="NF008712">
    <property type="entry name" value="PRK11715.1-1"/>
    <property type="match status" value="1"/>
</dbReference>
<dbReference type="PANTHER" id="PTHR30092:SF0">
    <property type="entry name" value="INNER MEMBRANE PROTEIN CRED"/>
    <property type="match status" value="1"/>
</dbReference>
<feature type="transmembrane region" description="Helical" evidence="1">
    <location>
        <begin position="387"/>
        <end position="405"/>
    </location>
</feature>
<dbReference type="Pfam" id="PF06123">
    <property type="entry name" value="CreD"/>
    <property type="match status" value="1"/>
</dbReference>
<gene>
    <name evidence="2" type="primary">creD</name>
    <name evidence="2" type="ORF">JMN32_07930</name>
</gene>